<organism evidence="3 4">
    <name type="scientific">Sulfitobacter aestuariivivens</name>
    <dbReference type="NCBI Taxonomy" id="2766981"/>
    <lineage>
        <taxon>Bacteria</taxon>
        <taxon>Pseudomonadati</taxon>
        <taxon>Pseudomonadota</taxon>
        <taxon>Alphaproteobacteria</taxon>
        <taxon>Rhodobacterales</taxon>
        <taxon>Roseobacteraceae</taxon>
        <taxon>Sulfitobacter</taxon>
    </lineage>
</organism>
<comment type="caution">
    <text evidence="3">The sequence shown here is derived from an EMBL/GenBank/DDBJ whole genome shotgun (WGS) entry which is preliminary data.</text>
</comment>
<protein>
    <submittedName>
        <fullName evidence="3">Nuclear transport factor 2 family protein</fullName>
    </submittedName>
</protein>
<keyword evidence="1" id="KW-0732">Signal</keyword>
<feature type="chain" id="PRO_5037862650" evidence="1">
    <location>
        <begin position="24"/>
        <end position="169"/>
    </location>
</feature>
<keyword evidence="4" id="KW-1185">Reference proteome</keyword>
<dbReference type="AlphaFoldDB" id="A0A927D7W2"/>
<dbReference type="Pfam" id="PF12680">
    <property type="entry name" value="SnoaL_2"/>
    <property type="match status" value="1"/>
</dbReference>
<dbReference type="Proteomes" id="UP000635142">
    <property type="component" value="Unassembled WGS sequence"/>
</dbReference>
<accession>A0A927D7W2</accession>
<feature type="domain" description="SnoaL-like" evidence="2">
    <location>
        <begin position="36"/>
        <end position="140"/>
    </location>
</feature>
<name>A0A927D7W2_9RHOB</name>
<evidence type="ECO:0000313" key="4">
    <source>
        <dbReference type="Proteomes" id="UP000635142"/>
    </source>
</evidence>
<sequence>MTIKSTIFAAAVAAVALSQVAGATSRQEEAVHQAHERYLAAINANDTDAFLATVTDDIVFIAPNSPVMVGKTQVGPWVRGYFDAVETSWQKTSVEFVVSGDWAFERYTYQAVDTPRAGGAASVDTGNGINIYRVGQDGVWRVARDVWATDGGPVVTLEGGTCMGVAAPC</sequence>
<evidence type="ECO:0000313" key="3">
    <source>
        <dbReference type="EMBL" id="MBD3665773.1"/>
    </source>
</evidence>
<gene>
    <name evidence="3" type="ORF">H9Q16_17695</name>
</gene>
<dbReference type="RefSeq" id="WP_191076734.1">
    <property type="nucleotide sequence ID" value="NZ_JACTAG010000002.1"/>
</dbReference>
<evidence type="ECO:0000259" key="2">
    <source>
        <dbReference type="Pfam" id="PF12680"/>
    </source>
</evidence>
<dbReference type="EMBL" id="JACTAG010000002">
    <property type="protein sequence ID" value="MBD3665773.1"/>
    <property type="molecule type" value="Genomic_DNA"/>
</dbReference>
<evidence type="ECO:0000256" key="1">
    <source>
        <dbReference type="SAM" id="SignalP"/>
    </source>
</evidence>
<proteinExistence type="predicted"/>
<dbReference type="InterPro" id="IPR032710">
    <property type="entry name" value="NTF2-like_dom_sf"/>
</dbReference>
<dbReference type="InterPro" id="IPR037401">
    <property type="entry name" value="SnoaL-like"/>
</dbReference>
<reference evidence="3" key="1">
    <citation type="submission" date="2020-08" db="EMBL/GenBank/DDBJ databases">
        <title>Sulfitobacter aestuariivivens sp. nov., isolated from a tidal flat.</title>
        <authorList>
            <person name="Park S."/>
            <person name="Yoon J.-H."/>
        </authorList>
    </citation>
    <scope>NUCLEOTIDE SEQUENCE</scope>
    <source>
        <strain evidence="3">TSTF-M16</strain>
    </source>
</reference>
<dbReference type="SUPFAM" id="SSF54427">
    <property type="entry name" value="NTF2-like"/>
    <property type="match status" value="1"/>
</dbReference>
<dbReference type="Gene3D" id="3.10.450.50">
    <property type="match status" value="1"/>
</dbReference>
<feature type="signal peptide" evidence="1">
    <location>
        <begin position="1"/>
        <end position="23"/>
    </location>
</feature>